<organism evidence="2 3">
    <name type="scientific">Saitozyma podzolica</name>
    <dbReference type="NCBI Taxonomy" id="1890683"/>
    <lineage>
        <taxon>Eukaryota</taxon>
        <taxon>Fungi</taxon>
        <taxon>Dikarya</taxon>
        <taxon>Basidiomycota</taxon>
        <taxon>Agaricomycotina</taxon>
        <taxon>Tremellomycetes</taxon>
        <taxon>Tremellales</taxon>
        <taxon>Trimorphomycetaceae</taxon>
        <taxon>Saitozyma</taxon>
    </lineage>
</organism>
<dbReference type="OrthoDB" id="2564739at2759"/>
<comment type="caution">
    <text evidence="2">The sequence shown here is derived from an EMBL/GenBank/DDBJ whole genome shotgun (WGS) entry which is preliminary data.</text>
</comment>
<name>A0A427XRJ7_9TREE</name>
<evidence type="ECO:0000313" key="2">
    <source>
        <dbReference type="EMBL" id="RSH81479.1"/>
    </source>
</evidence>
<dbReference type="STRING" id="1890683.A0A427XRJ7"/>
<feature type="region of interest" description="Disordered" evidence="1">
    <location>
        <begin position="1"/>
        <end position="59"/>
    </location>
</feature>
<feature type="region of interest" description="Disordered" evidence="1">
    <location>
        <begin position="148"/>
        <end position="186"/>
    </location>
</feature>
<feature type="compositionally biased region" description="Low complexity" evidence="1">
    <location>
        <begin position="151"/>
        <end position="165"/>
    </location>
</feature>
<sequence length="244" mass="26193">MSMILKRAATPSADVKPSTPATPPHNDSPSSNKKARTTTPKATSTPSNVVSPSSVRSDGKTARATFAMMVIEAGIKAVNKAEVEAATGLTAQQQKDMTRQGKGALRNALMERAGTFLRWLLLPITSATLSAKRSLLDEIDDFVSSRNVEAKPCPTSSSPLSPSLSKKPRKSSNVTPTKAKPNREDDASSLRAKFALMIIEYGIAHIPKDLVEAKTGLNAKQQADMTRRDKGALYKALKNSTEKM</sequence>
<feature type="compositionally biased region" description="Low complexity" evidence="1">
    <location>
        <begin position="43"/>
        <end position="56"/>
    </location>
</feature>
<dbReference type="EMBL" id="RSCD01000030">
    <property type="protein sequence ID" value="RSH81479.1"/>
    <property type="molecule type" value="Genomic_DNA"/>
</dbReference>
<feature type="compositionally biased region" description="Polar residues" evidence="1">
    <location>
        <begin position="25"/>
        <end position="42"/>
    </location>
</feature>
<keyword evidence="3" id="KW-1185">Reference proteome</keyword>
<evidence type="ECO:0000313" key="3">
    <source>
        <dbReference type="Proteomes" id="UP000279259"/>
    </source>
</evidence>
<dbReference type="AlphaFoldDB" id="A0A427XRJ7"/>
<accession>A0A427XRJ7</accession>
<evidence type="ECO:0000256" key="1">
    <source>
        <dbReference type="SAM" id="MobiDB-lite"/>
    </source>
</evidence>
<gene>
    <name evidence="2" type="ORF">EHS25_006836</name>
</gene>
<dbReference type="Proteomes" id="UP000279259">
    <property type="component" value="Unassembled WGS sequence"/>
</dbReference>
<proteinExistence type="predicted"/>
<reference evidence="2 3" key="1">
    <citation type="submission" date="2018-11" db="EMBL/GenBank/DDBJ databases">
        <title>Genome sequence of Saitozyma podzolica DSM 27192.</title>
        <authorList>
            <person name="Aliyu H."/>
            <person name="Gorte O."/>
            <person name="Ochsenreither K."/>
        </authorList>
    </citation>
    <scope>NUCLEOTIDE SEQUENCE [LARGE SCALE GENOMIC DNA]</scope>
    <source>
        <strain evidence="2 3">DSM 27192</strain>
    </source>
</reference>
<protein>
    <submittedName>
        <fullName evidence="2">Uncharacterized protein</fullName>
    </submittedName>
</protein>